<evidence type="ECO:0000313" key="2">
    <source>
        <dbReference type="Proteomes" id="UP000296993"/>
    </source>
</evidence>
<protein>
    <submittedName>
        <fullName evidence="1">Uncharacterized protein</fullName>
    </submittedName>
</protein>
<gene>
    <name evidence="1" type="primary">3</name>
    <name evidence="1" type="ORF">SEA_DAEGAL_3</name>
</gene>
<sequence>MKILLNHYGNRGYGADQVTGMSLAALRDAVAEAIEEWGEDTEVVTYQTNNGRGASYGVFADEYELFTAAEDDDD</sequence>
<proteinExistence type="predicted"/>
<accession>A0A482MDF6</accession>
<evidence type="ECO:0000313" key="1">
    <source>
        <dbReference type="EMBL" id="QBQ71205.1"/>
    </source>
</evidence>
<dbReference type="EMBL" id="MK494095">
    <property type="protein sequence ID" value="QBQ71205.1"/>
    <property type="molecule type" value="Genomic_DNA"/>
</dbReference>
<name>A0A482MDF6_9CAUD</name>
<organism evidence="1 2">
    <name type="scientific">Mycobacterium phage Daegal</name>
    <dbReference type="NCBI Taxonomy" id="2517946"/>
    <lineage>
        <taxon>Viruses</taxon>
        <taxon>Duplodnaviria</taxon>
        <taxon>Heunggongvirae</taxon>
        <taxon>Uroviricota</taxon>
        <taxon>Caudoviricetes</taxon>
        <taxon>Gilesvirus</taxon>
        <taxon>Gilesvirus giles</taxon>
    </lineage>
</organism>
<dbReference type="Proteomes" id="UP000296993">
    <property type="component" value="Segment"/>
</dbReference>
<reference evidence="1 2" key="1">
    <citation type="submission" date="2019-02" db="EMBL/GenBank/DDBJ databases">
        <authorList>
            <person name="Oosthuizen L."/>
            <person name="Davies C.G."/>
            <person name="Grundy S."/>
            <person name="Palmer E."/>
            <person name="Wojtus J.K."/>
            <person name="Hoskin A.F.M."/>
            <person name="Turnbull J."/>
            <person name="Scott J."/>
            <person name="Sweatman J.A."/>
            <person name="Elliston-Boyes N."/>
            <person name="Freed N.E."/>
            <person name="Hendrickson H.L."/>
            <person name="Aull H.G."/>
            <person name="Garlena R.A."/>
            <person name="Russell D.A."/>
            <person name="Pope W.H."/>
            <person name="Jacobs-Sera D."/>
            <person name="Hatfull G.F."/>
        </authorList>
    </citation>
    <scope>NUCLEOTIDE SEQUENCE [LARGE SCALE GENOMIC DNA]</scope>
</reference>